<reference evidence="2" key="1">
    <citation type="journal article" date="2019" name="Int. J. Syst. Evol. Microbiol.">
        <title>The Global Catalogue of Microorganisms (GCM) 10K type strain sequencing project: providing services to taxonomists for standard genome sequencing and annotation.</title>
        <authorList>
            <consortium name="The Broad Institute Genomics Platform"/>
            <consortium name="The Broad Institute Genome Sequencing Center for Infectious Disease"/>
            <person name="Wu L."/>
            <person name="Ma J."/>
        </authorList>
    </citation>
    <scope>NUCLEOTIDE SEQUENCE [LARGE SCALE GENOMIC DNA]</scope>
    <source>
        <strain evidence="2">JCM 15608</strain>
    </source>
</reference>
<accession>A0ABP3WPX0</accession>
<evidence type="ECO:0000313" key="1">
    <source>
        <dbReference type="EMBL" id="GAA0822053.1"/>
    </source>
</evidence>
<protein>
    <submittedName>
        <fullName evidence="1">DUF2947 domain-containing protein</fullName>
    </submittedName>
</protein>
<comment type="caution">
    <text evidence="1">The sequence shown here is derived from an EMBL/GenBank/DDBJ whole genome shotgun (WGS) entry which is preliminary data.</text>
</comment>
<dbReference type="InterPro" id="IPR021334">
    <property type="entry name" value="DUF2947"/>
</dbReference>
<keyword evidence="2" id="KW-1185">Reference proteome</keyword>
<proteinExistence type="predicted"/>
<name>A0ABP3WPX0_9GAMM</name>
<dbReference type="Proteomes" id="UP001500021">
    <property type="component" value="Unassembled WGS sequence"/>
</dbReference>
<dbReference type="RefSeq" id="WP_343818492.1">
    <property type="nucleotide sequence ID" value="NZ_BAAAFA010000011.1"/>
</dbReference>
<evidence type="ECO:0000313" key="2">
    <source>
        <dbReference type="Proteomes" id="UP001500021"/>
    </source>
</evidence>
<dbReference type="EMBL" id="BAAAFA010000011">
    <property type="protein sequence ID" value="GAA0822053.1"/>
    <property type="molecule type" value="Genomic_DNA"/>
</dbReference>
<gene>
    <name evidence="1" type="ORF">GCM10009111_29810</name>
</gene>
<organism evidence="1 2">
    <name type="scientific">Colwellia asteriadis</name>
    <dbReference type="NCBI Taxonomy" id="517723"/>
    <lineage>
        <taxon>Bacteria</taxon>
        <taxon>Pseudomonadati</taxon>
        <taxon>Pseudomonadota</taxon>
        <taxon>Gammaproteobacteria</taxon>
        <taxon>Alteromonadales</taxon>
        <taxon>Colwelliaceae</taxon>
        <taxon>Colwellia</taxon>
    </lineage>
</organism>
<sequence>MNYFPVEQLKNAWIFKHKSLPIIEKDFPKIKPMVSERANILWDTFISRQADHPDFFKKGDWPFDQSNWVEQGKWESVWDSDNPALPELIEQHLNWDGNTVVYYCSARDNVIETTWQVFKRCWKNFLFMDDGSILLGKKRQQVVQFTSNGLFKIGTKPSENK</sequence>
<dbReference type="Pfam" id="PF11163">
    <property type="entry name" value="DUF2947"/>
    <property type="match status" value="1"/>
</dbReference>